<evidence type="ECO:0000256" key="5">
    <source>
        <dbReference type="ARBA" id="ARBA00022989"/>
    </source>
</evidence>
<feature type="transmembrane region" description="Helical" evidence="7">
    <location>
        <begin position="197"/>
        <end position="216"/>
    </location>
</feature>
<reference evidence="9 10" key="1">
    <citation type="journal article" date="2019" name="Int. J. Syst. Evol. Microbiol.">
        <title>The Global Catalogue of Microorganisms (GCM) 10K type strain sequencing project: providing services to taxonomists for standard genome sequencing and annotation.</title>
        <authorList>
            <consortium name="The Broad Institute Genomics Platform"/>
            <consortium name="The Broad Institute Genome Sequencing Center for Infectious Disease"/>
            <person name="Wu L."/>
            <person name="Ma J."/>
        </authorList>
    </citation>
    <scope>NUCLEOTIDE SEQUENCE [LARGE SCALE GENOMIC DNA]</scope>
    <source>
        <strain evidence="9 10">JCM 14942</strain>
    </source>
</reference>
<dbReference type="Gene3D" id="1.20.1250.20">
    <property type="entry name" value="MFS general substrate transporter like domains"/>
    <property type="match status" value="2"/>
</dbReference>
<evidence type="ECO:0000256" key="1">
    <source>
        <dbReference type="ARBA" id="ARBA00004651"/>
    </source>
</evidence>
<dbReference type="PANTHER" id="PTHR42718">
    <property type="entry name" value="MAJOR FACILITATOR SUPERFAMILY MULTIDRUG TRANSPORTER MFSC"/>
    <property type="match status" value="1"/>
</dbReference>
<feature type="transmembrane region" description="Helical" evidence="7">
    <location>
        <begin position="309"/>
        <end position="328"/>
    </location>
</feature>
<organism evidence="9 10">
    <name type="scientific">Nocardioides humi</name>
    <dbReference type="NCBI Taxonomy" id="449461"/>
    <lineage>
        <taxon>Bacteria</taxon>
        <taxon>Bacillati</taxon>
        <taxon>Actinomycetota</taxon>
        <taxon>Actinomycetes</taxon>
        <taxon>Propionibacteriales</taxon>
        <taxon>Nocardioidaceae</taxon>
        <taxon>Nocardioides</taxon>
    </lineage>
</organism>
<dbReference type="PANTHER" id="PTHR42718:SF46">
    <property type="entry name" value="BLR6921 PROTEIN"/>
    <property type="match status" value="1"/>
</dbReference>
<evidence type="ECO:0000256" key="7">
    <source>
        <dbReference type="SAM" id="Phobius"/>
    </source>
</evidence>
<keyword evidence="2" id="KW-0813">Transport</keyword>
<feature type="transmembrane region" description="Helical" evidence="7">
    <location>
        <begin position="12"/>
        <end position="36"/>
    </location>
</feature>
<accession>A0ABN2AGX3</accession>
<feature type="transmembrane region" description="Helical" evidence="7">
    <location>
        <begin position="48"/>
        <end position="67"/>
    </location>
</feature>
<sequence length="483" mass="49747">MTSRTRRGSPALTLSVLTVAVFAFSALQSLFVPVLPQIQQQYDVGQRGATWILTAYLLSASVCTPLLGRVGDIVGKRRVLLLALAALTLGSLLAALAPSFAVLVAARVVQGIGGGVMPLAFGIVRDEIAGHRVGRAIGILAALGSLGYGAGLVAAGPVVDHLGFHWLFWLPMIVTALAAAATLFVPESPRGAPSGLPYGPALLLALWLVLLLLALSQGNVWGWTSAEVLGLLAAALVIAALWALLETRVATPMIDLALMRRRGVWTSNLVATMLGFCMFAGYGFIPQLVQTPPEAGYGFGSTLTESGRMLLPSTFAMFAVGFATSWLVRTFGSRTATAAGCVIGALSFVALAALHDHPWQVTVFMTTLGAGLGTVFATLAGVVVEAVPPDQTGVASGMNANVRTIGGSLGAAVMAGLVTARHGTSGYPVESGYVAGLVVLAAALCLAAVAALWVPDSHHQATGGRLLDADNAELGLLPMSHTR</sequence>
<keyword evidence="6 7" id="KW-0472">Membrane</keyword>
<dbReference type="CDD" id="cd17504">
    <property type="entry name" value="MFS_MMR_MDR_like"/>
    <property type="match status" value="1"/>
</dbReference>
<feature type="transmembrane region" description="Helical" evidence="7">
    <location>
        <begin position="265"/>
        <end position="289"/>
    </location>
</feature>
<keyword evidence="3" id="KW-1003">Cell membrane</keyword>
<dbReference type="InterPro" id="IPR001958">
    <property type="entry name" value="Tet-R_TetA/multi-R_MdtG-like"/>
</dbReference>
<evidence type="ECO:0000313" key="9">
    <source>
        <dbReference type="EMBL" id="GAA1518248.1"/>
    </source>
</evidence>
<dbReference type="Proteomes" id="UP001500842">
    <property type="component" value="Unassembled WGS sequence"/>
</dbReference>
<evidence type="ECO:0000313" key="10">
    <source>
        <dbReference type="Proteomes" id="UP001500842"/>
    </source>
</evidence>
<feature type="transmembrane region" description="Helical" evidence="7">
    <location>
        <begin position="400"/>
        <end position="420"/>
    </location>
</feature>
<dbReference type="PROSITE" id="PS50850">
    <property type="entry name" value="MFS"/>
    <property type="match status" value="1"/>
</dbReference>
<dbReference type="PRINTS" id="PR01035">
    <property type="entry name" value="TCRTETA"/>
</dbReference>
<comment type="subcellular location">
    <subcellularLocation>
        <location evidence="1">Cell membrane</location>
        <topology evidence="1">Multi-pass membrane protein</topology>
    </subcellularLocation>
</comment>
<feature type="transmembrane region" description="Helical" evidence="7">
    <location>
        <begin position="136"/>
        <end position="154"/>
    </location>
</feature>
<dbReference type="Pfam" id="PF07690">
    <property type="entry name" value="MFS_1"/>
    <property type="match status" value="1"/>
</dbReference>
<dbReference type="SUPFAM" id="SSF103473">
    <property type="entry name" value="MFS general substrate transporter"/>
    <property type="match status" value="1"/>
</dbReference>
<name>A0ABN2AGX3_9ACTN</name>
<feature type="transmembrane region" description="Helical" evidence="7">
    <location>
        <begin position="166"/>
        <end position="185"/>
    </location>
</feature>
<dbReference type="InterPro" id="IPR020846">
    <property type="entry name" value="MFS_dom"/>
</dbReference>
<comment type="caution">
    <text evidence="9">The sequence shown here is derived from an EMBL/GenBank/DDBJ whole genome shotgun (WGS) entry which is preliminary data.</text>
</comment>
<evidence type="ECO:0000256" key="6">
    <source>
        <dbReference type="ARBA" id="ARBA00023136"/>
    </source>
</evidence>
<evidence type="ECO:0000256" key="3">
    <source>
        <dbReference type="ARBA" id="ARBA00022475"/>
    </source>
</evidence>
<evidence type="ECO:0000256" key="2">
    <source>
        <dbReference type="ARBA" id="ARBA00022448"/>
    </source>
</evidence>
<feature type="transmembrane region" description="Helical" evidence="7">
    <location>
        <begin position="432"/>
        <end position="454"/>
    </location>
</feature>
<feature type="domain" description="Major facilitator superfamily (MFS) profile" evidence="8">
    <location>
        <begin position="13"/>
        <end position="459"/>
    </location>
</feature>
<proteinExistence type="predicted"/>
<evidence type="ECO:0000259" key="8">
    <source>
        <dbReference type="PROSITE" id="PS50850"/>
    </source>
</evidence>
<evidence type="ECO:0000256" key="4">
    <source>
        <dbReference type="ARBA" id="ARBA00022692"/>
    </source>
</evidence>
<protein>
    <submittedName>
        <fullName evidence="9">MFS transporter</fullName>
    </submittedName>
</protein>
<keyword evidence="10" id="KW-1185">Reference proteome</keyword>
<keyword evidence="5 7" id="KW-1133">Transmembrane helix</keyword>
<feature type="transmembrane region" description="Helical" evidence="7">
    <location>
        <begin position="228"/>
        <end position="245"/>
    </location>
</feature>
<feature type="transmembrane region" description="Helical" evidence="7">
    <location>
        <begin position="104"/>
        <end position="124"/>
    </location>
</feature>
<dbReference type="EMBL" id="BAAAOR010000016">
    <property type="protein sequence ID" value="GAA1518248.1"/>
    <property type="molecule type" value="Genomic_DNA"/>
</dbReference>
<keyword evidence="4 7" id="KW-0812">Transmembrane</keyword>
<dbReference type="InterPro" id="IPR036259">
    <property type="entry name" value="MFS_trans_sf"/>
</dbReference>
<feature type="transmembrane region" description="Helical" evidence="7">
    <location>
        <begin position="335"/>
        <end position="355"/>
    </location>
</feature>
<dbReference type="InterPro" id="IPR011701">
    <property type="entry name" value="MFS"/>
</dbReference>
<gene>
    <name evidence="9" type="ORF">GCM10009788_22890</name>
</gene>
<feature type="transmembrane region" description="Helical" evidence="7">
    <location>
        <begin position="79"/>
        <end position="98"/>
    </location>
</feature>
<feature type="transmembrane region" description="Helical" evidence="7">
    <location>
        <begin position="361"/>
        <end position="388"/>
    </location>
</feature>